<sequence>MTSIKRIGVVAMSHHSHQAASFTHTQKALHWTVVALLLLQYLFFDGMGRPLREKIETGIATFSFTVVAHIVIGVTVLVLAVWRIRLRMTHGAPTAPGSEPGWARTLARISLILMYVMLIGLPIGGMIGWFTSSEAIAGLHALGTNVLLALILLHVGAVLVHQFIWKTGLLSRMI</sequence>
<dbReference type="Proteomes" id="UP000233742">
    <property type="component" value="Chromosome"/>
</dbReference>
<gene>
    <name evidence="15" type="ORF">CUV01_11585</name>
</gene>
<evidence type="ECO:0000256" key="7">
    <source>
        <dbReference type="ARBA" id="ARBA00022723"/>
    </source>
</evidence>
<reference evidence="15 16" key="1">
    <citation type="submission" date="2017-12" db="EMBL/GenBank/DDBJ databases">
        <authorList>
            <person name="Hurst M.R.H."/>
        </authorList>
    </citation>
    <scope>NUCLEOTIDE SEQUENCE [LARGE SCALE GENOMIC DNA]</scope>
    <source>
        <strain evidence="15 16">BM15</strain>
    </source>
</reference>
<dbReference type="GO" id="GO:0009055">
    <property type="term" value="F:electron transfer activity"/>
    <property type="evidence" value="ECO:0007669"/>
    <property type="project" value="InterPro"/>
</dbReference>
<dbReference type="GO" id="GO:0005886">
    <property type="term" value="C:plasma membrane"/>
    <property type="evidence" value="ECO:0007669"/>
    <property type="project" value="UniProtKB-SubCell"/>
</dbReference>
<keyword evidence="3" id="KW-0813">Transport</keyword>
<comment type="subcellular location">
    <subcellularLocation>
        <location evidence="2">Cell membrane</location>
        <topology evidence="2">Multi-pass membrane protein</topology>
    </subcellularLocation>
</comment>
<keyword evidence="4" id="KW-1003">Cell membrane</keyword>
<keyword evidence="8" id="KW-0249">Electron transport</keyword>
<organism evidence="15 16">
    <name type="scientific">Paracoccus tegillarcae</name>
    <dbReference type="NCBI Taxonomy" id="1529068"/>
    <lineage>
        <taxon>Bacteria</taxon>
        <taxon>Pseudomonadati</taxon>
        <taxon>Pseudomonadota</taxon>
        <taxon>Alphaproteobacteria</taxon>
        <taxon>Rhodobacterales</taxon>
        <taxon>Paracoccaceae</taxon>
        <taxon>Paracoccus</taxon>
    </lineage>
</organism>
<dbReference type="GO" id="GO:0046872">
    <property type="term" value="F:metal ion binding"/>
    <property type="evidence" value="ECO:0007669"/>
    <property type="project" value="UniProtKB-KW"/>
</dbReference>
<keyword evidence="6 13" id="KW-0812">Transmembrane</keyword>
<evidence type="ECO:0000256" key="8">
    <source>
        <dbReference type="ARBA" id="ARBA00022982"/>
    </source>
</evidence>
<accession>A0A2K9ESX7</accession>
<dbReference type="InterPro" id="IPR016174">
    <property type="entry name" value="Di-haem_cyt_TM"/>
</dbReference>
<evidence type="ECO:0000256" key="1">
    <source>
        <dbReference type="ARBA" id="ARBA00001970"/>
    </source>
</evidence>
<protein>
    <submittedName>
        <fullName evidence="15">Cytochrome B</fullName>
    </submittedName>
</protein>
<evidence type="ECO:0000256" key="9">
    <source>
        <dbReference type="ARBA" id="ARBA00022989"/>
    </source>
</evidence>
<dbReference type="PANTHER" id="PTHR30529:SF7">
    <property type="entry name" value="CYTOCHROME B561 BACTERIAL_NI-HYDROGENASE DOMAIN-CONTAINING PROTEIN"/>
    <property type="match status" value="1"/>
</dbReference>
<keyword evidence="11 13" id="KW-0472">Membrane</keyword>
<comment type="cofactor">
    <cofactor evidence="1">
        <name>heme b</name>
        <dbReference type="ChEBI" id="CHEBI:60344"/>
    </cofactor>
</comment>
<evidence type="ECO:0000256" key="3">
    <source>
        <dbReference type="ARBA" id="ARBA00022448"/>
    </source>
</evidence>
<keyword evidence="7" id="KW-0479">Metal-binding</keyword>
<dbReference type="GO" id="GO:0020037">
    <property type="term" value="F:heme binding"/>
    <property type="evidence" value="ECO:0007669"/>
    <property type="project" value="TreeGrafter"/>
</dbReference>
<dbReference type="SUPFAM" id="SSF81342">
    <property type="entry name" value="Transmembrane di-heme cytochromes"/>
    <property type="match status" value="1"/>
</dbReference>
<dbReference type="InterPro" id="IPR011577">
    <property type="entry name" value="Cyt_b561_bac/Ni-Hgenase"/>
</dbReference>
<feature type="transmembrane region" description="Helical" evidence="13">
    <location>
        <begin position="142"/>
        <end position="165"/>
    </location>
</feature>
<feature type="transmembrane region" description="Helical" evidence="13">
    <location>
        <begin position="64"/>
        <end position="84"/>
    </location>
</feature>
<name>A0A2K9ESX7_9RHOB</name>
<dbReference type="EMBL" id="CP025408">
    <property type="protein sequence ID" value="AUH33946.1"/>
    <property type="molecule type" value="Genomic_DNA"/>
</dbReference>
<evidence type="ECO:0000256" key="10">
    <source>
        <dbReference type="ARBA" id="ARBA00023004"/>
    </source>
</evidence>
<feature type="domain" description="Cytochrome b561 bacterial/Ni-hydrogenase" evidence="14">
    <location>
        <begin position="24"/>
        <end position="174"/>
    </location>
</feature>
<evidence type="ECO:0000256" key="13">
    <source>
        <dbReference type="SAM" id="Phobius"/>
    </source>
</evidence>
<feature type="transmembrane region" description="Helical" evidence="13">
    <location>
        <begin position="105"/>
        <end position="130"/>
    </location>
</feature>
<evidence type="ECO:0000256" key="12">
    <source>
        <dbReference type="ARBA" id="ARBA00037975"/>
    </source>
</evidence>
<evidence type="ECO:0000256" key="2">
    <source>
        <dbReference type="ARBA" id="ARBA00004651"/>
    </source>
</evidence>
<dbReference type="KEGG" id="paro:CUV01_11585"/>
<evidence type="ECO:0000313" key="15">
    <source>
        <dbReference type="EMBL" id="AUH33946.1"/>
    </source>
</evidence>
<proteinExistence type="inferred from homology"/>
<evidence type="ECO:0000256" key="6">
    <source>
        <dbReference type="ARBA" id="ARBA00022692"/>
    </source>
</evidence>
<evidence type="ECO:0000256" key="5">
    <source>
        <dbReference type="ARBA" id="ARBA00022617"/>
    </source>
</evidence>
<keyword evidence="10" id="KW-0408">Iron</keyword>
<comment type="similarity">
    <text evidence="12">Belongs to the cytochrome b561 family.</text>
</comment>
<dbReference type="Pfam" id="PF01292">
    <property type="entry name" value="Ni_hydr_CYTB"/>
    <property type="match status" value="1"/>
</dbReference>
<evidence type="ECO:0000256" key="11">
    <source>
        <dbReference type="ARBA" id="ARBA00023136"/>
    </source>
</evidence>
<feature type="transmembrane region" description="Helical" evidence="13">
    <location>
        <begin position="28"/>
        <end position="44"/>
    </location>
</feature>
<dbReference type="AlphaFoldDB" id="A0A2K9ESX7"/>
<keyword evidence="16" id="KW-1185">Reference proteome</keyword>
<keyword evidence="9 13" id="KW-1133">Transmembrane helix</keyword>
<evidence type="ECO:0000313" key="16">
    <source>
        <dbReference type="Proteomes" id="UP000233742"/>
    </source>
</evidence>
<dbReference type="InterPro" id="IPR052168">
    <property type="entry name" value="Cytochrome_b561_oxidase"/>
</dbReference>
<dbReference type="PANTHER" id="PTHR30529">
    <property type="entry name" value="CYTOCHROME B561"/>
    <property type="match status" value="1"/>
</dbReference>
<dbReference type="GO" id="GO:0022904">
    <property type="term" value="P:respiratory electron transport chain"/>
    <property type="evidence" value="ECO:0007669"/>
    <property type="project" value="InterPro"/>
</dbReference>
<evidence type="ECO:0000259" key="14">
    <source>
        <dbReference type="Pfam" id="PF01292"/>
    </source>
</evidence>
<evidence type="ECO:0000256" key="4">
    <source>
        <dbReference type="ARBA" id="ARBA00022475"/>
    </source>
</evidence>
<keyword evidence="5" id="KW-0349">Heme</keyword>